<evidence type="ECO:0000313" key="5">
    <source>
        <dbReference type="Proteomes" id="UP000002358"/>
    </source>
</evidence>
<keyword evidence="5" id="KW-1185">Reference proteome</keyword>
<dbReference type="EnsemblMetazoa" id="XM_008207569">
    <property type="protein sequence ID" value="XP_008205791"/>
    <property type="gene ID" value="LOC100115432"/>
</dbReference>
<dbReference type="CTD" id="37185"/>
<reference evidence="4" key="1">
    <citation type="submission" date="2021-01" db="UniProtKB">
        <authorList>
            <consortium name="EnsemblMetazoa"/>
        </authorList>
    </citation>
    <scope>IDENTIFICATION</scope>
</reference>
<evidence type="ECO:0000256" key="2">
    <source>
        <dbReference type="SAM" id="MobiDB-lite"/>
    </source>
</evidence>
<dbReference type="Pfam" id="PF12736">
    <property type="entry name" value="CABIT"/>
    <property type="match status" value="1"/>
</dbReference>
<dbReference type="PANTHER" id="PTHR14454:SF11">
    <property type="entry name" value="SERRANO, ISOFORM F"/>
    <property type="match status" value="1"/>
</dbReference>
<dbReference type="KEGG" id="nvi:100115432"/>
<dbReference type="OrthoDB" id="6077228at2759"/>
<dbReference type="RefSeq" id="XP_008205791.1">
    <property type="nucleotide sequence ID" value="XM_008207569.3"/>
</dbReference>
<dbReference type="InParanoid" id="A0A7M7H345"/>
<keyword evidence="1" id="KW-0597">Phosphoprotein</keyword>
<dbReference type="PANTHER" id="PTHR14454">
    <property type="entry name" value="GRB2-ASSOCIATED AND REGULATOR OF MAPK PROTEIN FAMILY MEMBER"/>
    <property type="match status" value="1"/>
</dbReference>
<feature type="region of interest" description="Disordered" evidence="2">
    <location>
        <begin position="316"/>
        <end position="377"/>
    </location>
</feature>
<dbReference type="AlphaFoldDB" id="A0A7M7H345"/>
<accession>A0A7M7H345</accession>
<dbReference type="GeneID" id="100115432"/>
<feature type="region of interest" description="Disordered" evidence="2">
    <location>
        <begin position="553"/>
        <end position="585"/>
    </location>
</feature>
<feature type="compositionally biased region" description="Basic residues" evidence="2">
    <location>
        <begin position="345"/>
        <end position="362"/>
    </location>
</feature>
<dbReference type="FunCoup" id="A0A7M7H345">
    <property type="interactions" value="47"/>
</dbReference>
<dbReference type="EnsemblMetazoa" id="XM_031929641">
    <property type="protein sequence ID" value="XP_031785501"/>
    <property type="gene ID" value="LOC100115432"/>
</dbReference>
<dbReference type="RefSeq" id="XP_001600158.2">
    <property type="nucleotide sequence ID" value="XM_001600108.5"/>
</dbReference>
<dbReference type="InterPro" id="IPR052281">
    <property type="entry name" value="GAREM"/>
</dbReference>
<dbReference type="RefSeq" id="XP_031785502.1">
    <property type="nucleotide sequence ID" value="XM_031929642.1"/>
</dbReference>
<sequence>MAATDGQIIVAAARWADEATYLRDFVGKYRLPAVIKITKGQYGGLGVPTLPAPGLQSTALLVSAGRRRKIVAQAVKIKEGRRVVGVGPRLAIPDSYVGYFEILSEEGRAVRGIESVSELARRCPEEGALVRETVRAVACKLDESGIVVPEGSRSLAAGETIAVLGELSLPGRGRFLRCVDCRGDNVLLPMDQRARFSALAREDNISGVHTARALLSKRLPLTVRLVHGQPPRGLKSSSQFLPELRLLSSFEEEHVFALPLQREGAAVALPLAAPLKLVKARNEEALRAMPEFTRLVDRASRLVADVADRAHVLDGRLGESKPSRQARSGGFLRRSASSDNANAPSHHRHSHSAHHHHYHHQHSVPGHGYGRDENRVPPASYTEEYDEIDQIYDYVRGFAPLPKSVRSPYETPAPLGNGLCSSNQQNNGLGSPALTPVTVTIAPLLDDRPEPPPIETIPTKKNQAEKRTRRAVKETLPPTTTTTTSMAHHRVEKPPLAKLYVKNSGTQRGRPLMRQKSASPLKETPPGFKGGSPLFNIRYKSLTNLQQAMELDGTLDSSHSGGRTSGDSGAGAKLPEKRSRRLSRPRSLTNLVWELRNGSGIGGGCVRPETPPTQTVAPLPPTKCGPRLAVTVVAPRRVGTLYL</sequence>
<dbReference type="InterPro" id="IPR025946">
    <property type="entry name" value="CABIT_dom"/>
</dbReference>
<dbReference type="Proteomes" id="UP000002358">
    <property type="component" value="Chromosome 4"/>
</dbReference>
<feature type="compositionally biased region" description="Polar residues" evidence="2">
    <location>
        <begin position="555"/>
        <end position="567"/>
    </location>
</feature>
<dbReference type="EnsemblMetazoa" id="XM_001600108">
    <property type="protein sequence ID" value="XP_001600158"/>
    <property type="gene ID" value="LOC100115432"/>
</dbReference>
<feature type="region of interest" description="Disordered" evidence="2">
    <location>
        <begin position="445"/>
        <end position="471"/>
    </location>
</feature>
<protein>
    <recommendedName>
        <fullName evidence="3">CABIT domain-containing protein</fullName>
    </recommendedName>
</protein>
<evidence type="ECO:0000256" key="1">
    <source>
        <dbReference type="ARBA" id="ARBA00022553"/>
    </source>
</evidence>
<dbReference type="EnsemblMetazoa" id="XM_008207570">
    <property type="protein sequence ID" value="XP_008205792"/>
    <property type="gene ID" value="LOC100115432"/>
</dbReference>
<dbReference type="EnsemblMetazoa" id="XM_032599028">
    <property type="protein sequence ID" value="XP_032454919"/>
    <property type="gene ID" value="LOC100115432"/>
</dbReference>
<evidence type="ECO:0000259" key="3">
    <source>
        <dbReference type="Pfam" id="PF12736"/>
    </source>
</evidence>
<evidence type="ECO:0000313" key="4">
    <source>
        <dbReference type="EnsemblMetazoa" id="XP_008205792"/>
    </source>
</evidence>
<name>A0A7M7H345_NASVI</name>
<organism evidence="4 5">
    <name type="scientific">Nasonia vitripennis</name>
    <name type="common">Parasitic wasp</name>
    <dbReference type="NCBI Taxonomy" id="7425"/>
    <lineage>
        <taxon>Eukaryota</taxon>
        <taxon>Metazoa</taxon>
        <taxon>Ecdysozoa</taxon>
        <taxon>Arthropoda</taxon>
        <taxon>Hexapoda</taxon>
        <taxon>Insecta</taxon>
        <taxon>Pterygota</taxon>
        <taxon>Neoptera</taxon>
        <taxon>Endopterygota</taxon>
        <taxon>Hymenoptera</taxon>
        <taxon>Apocrita</taxon>
        <taxon>Proctotrupomorpha</taxon>
        <taxon>Chalcidoidea</taxon>
        <taxon>Pteromalidae</taxon>
        <taxon>Pteromalinae</taxon>
        <taxon>Nasonia</taxon>
    </lineage>
</organism>
<feature type="region of interest" description="Disordered" evidence="2">
    <location>
        <begin position="504"/>
        <end position="532"/>
    </location>
</feature>
<feature type="domain" description="CABIT" evidence="3">
    <location>
        <begin position="31"/>
        <end position="293"/>
    </location>
</feature>
<dbReference type="EnsemblMetazoa" id="XM_031929642">
    <property type="protein sequence ID" value="XP_031785502"/>
    <property type="gene ID" value="LOC100115432"/>
</dbReference>
<proteinExistence type="predicted"/>
<dbReference type="RefSeq" id="XP_008205792.1">
    <property type="nucleotide sequence ID" value="XM_008207570.3"/>
</dbReference>
<dbReference type="RefSeq" id="XP_031785501.1">
    <property type="nucleotide sequence ID" value="XM_031929641.1"/>
</dbReference>
<dbReference type="RefSeq" id="XP_032454919.1">
    <property type="nucleotide sequence ID" value="XM_032599028.1"/>
</dbReference>